<dbReference type="InterPro" id="IPR019430">
    <property type="entry name" value="7TM_GPCR_serpentine_rcpt_Srx"/>
</dbReference>
<dbReference type="PANTHER" id="PTHR23017">
    <property type="entry name" value="SERPENTINE RECEPTOR, CLASS X"/>
    <property type="match status" value="1"/>
</dbReference>
<dbReference type="EMBL" id="CMVM020000210">
    <property type="status" value="NOT_ANNOTATED_CDS"/>
    <property type="molecule type" value="Genomic_DNA"/>
</dbReference>
<feature type="transmembrane region" description="Helical" evidence="1">
    <location>
        <begin position="208"/>
        <end position="227"/>
    </location>
</feature>
<dbReference type="Pfam" id="PF10328">
    <property type="entry name" value="7TM_GPCR_Srx"/>
    <property type="match status" value="1"/>
</dbReference>
<feature type="transmembrane region" description="Helical" evidence="1">
    <location>
        <begin position="20"/>
        <end position="41"/>
    </location>
</feature>
<evidence type="ECO:0000256" key="1">
    <source>
        <dbReference type="SAM" id="Phobius"/>
    </source>
</evidence>
<protein>
    <recommendedName>
        <fullName evidence="2">7TM GPCR serpentine receptor class x (Srx) domain-containing protein</fullName>
    </recommendedName>
</protein>
<organism evidence="3 4">
    <name type="scientific">Onchocerca volvulus</name>
    <dbReference type="NCBI Taxonomy" id="6282"/>
    <lineage>
        <taxon>Eukaryota</taxon>
        <taxon>Metazoa</taxon>
        <taxon>Ecdysozoa</taxon>
        <taxon>Nematoda</taxon>
        <taxon>Chromadorea</taxon>
        <taxon>Rhabditida</taxon>
        <taxon>Spirurina</taxon>
        <taxon>Spiruromorpha</taxon>
        <taxon>Filarioidea</taxon>
        <taxon>Onchocercidae</taxon>
        <taxon>Onchocerca</taxon>
    </lineage>
</organism>
<accession>A0A8R1TXC7</accession>
<evidence type="ECO:0000313" key="4">
    <source>
        <dbReference type="Proteomes" id="UP000024404"/>
    </source>
</evidence>
<name>A0A8R1TXC7_ONCVO</name>
<keyword evidence="1" id="KW-1133">Transmembrane helix</keyword>
<dbReference type="Gene3D" id="1.20.1070.10">
    <property type="entry name" value="Rhodopsin 7-helix transmembrane proteins"/>
    <property type="match status" value="1"/>
</dbReference>
<dbReference type="Proteomes" id="UP000024404">
    <property type="component" value="Unassembled WGS sequence"/>
</dbReference>
<evidence type="ECO:0000313" key="3">
    <source>
        <dbReference type="EnsemblMetazoa" id="OVOC7503.1"/>
    </source>
</evidence>
<keyword evidence="1" id="KW-0472">Membrane</keyword>
<reference evidence="4" key="1">
    <citation type="submission" date="2013-10" db="EMBL/GenBank/DDBJ databases">
        <title>Genome sequencing of Onchocerca volvulus.</title>
        <authorList>
            <person name="Cotton J."/>
            <person name="Tsai J."/>
            <person name="Stanley E."/>
            <person name="Tracey A."/>
            <person name="Holroyd N."/>
            <person name="Lustigman S."/>
            <person name="Berriman M."/>
        </authorList>
    </citation>
    <scope>NUCLEOTIDE SEQUENCE</scope>
</reference>
<dbReference type="SUPFAM" id="SSF81321">
    <property type="entry name" value="Family A G protein-coupled receptor-like"/>
    <property type="match status" value="1"/>
</dbReference>
<feature type="domain" description="7TM GPCR serpentine receptor class x (Srx)" evidence="2">
    <location>
        <begin position="63"/>
        <end position="257"/>
    </location>
</feature>
<proteinExistence type="predicted"/>
<dbReference type="OMA" id="IMAENND"/>
<evidence type="ECO:0000259" key="2">
    <source>
        <dbReference type="Pfam" id="PF10328"/>
    </source>
</evidence>
<feature type="transmembrane region" description="Helical" evidence="1">
    <location>
        <begin position="233"/>
        <end position="256"/>
    </location>
</feature>
<dbReference type="AlphaFoldDB" id="A0A8R1TXC7"/>
<keyword evidence="1" id="KW-0812">Transmembrane</keyword>
<feature type="transmembrane region" description="Helical" evidence="1">
    <location>
        <begin position="147"/>
        <end position="173"/>
    </location>
</feature>
<dbReference type="EnsemblMetazoa" id="OVOC7503.1">
    <property type="protein sequence ID" value="OVOC7503.1"/>
    <property type="gene ID" value="WBGene00244312"/>
</dbReference>
<feature type="transmembrane region" description="Helical" evidence="1">
    <location>
        <begin position="107"/>
        <end position="127"/>
    </location>
</feature>
<keyword evidence="4" id="KW-1185">Reference proteome</keyword>
<sequence length="269" mass="30215">MINFLKYTIMAENNDHEDNIAIACTATTSIFGLISNGLALYMTRKMSRFRNAFGILCSKFFLARIIGVFVNGGWFGSLFVHFFIALNRLCAIAYPTKYKKLWSEAKALVAGIISWSLGITICMIHLFKDCSLLFNGKSYEFYYQDSFYGNICSTGDLGLTLSTIIAVIILDVVTLIKILTHRRAVLGESAISSGARNEREMLFFKQSCLLGFTFAGNSVILTVHQFLFTNKWLIFASSTITFIMTLSMDGLLFLVFNLKCFGRQSGCYQ</sequence>
<reference evidence="3" key="2">
    <citation type="submission" date="2022-06" db="UniProtKB">
        <authorList>
            <consortium name="EnsemblMetazoa"/>
        </authorList>
    </citation>
    <scope>IDENTIFICATION</scope>
</reference>